<organism evidence="12 13">
    <name type="scientific">Ridgeia piscesae</name>
    <name type="common">Tubeworm</name>
    <dbReference type="NCBI Taxonomy" id="27915"/>
    <lineage>
        <taxon>Eukaryota</taxon>
        <taxon>Metazoa</taxon>
        <taxon>Spiralia</taxon>
        <taxon>Lophotrochozoa</taxon>
        <taxon>Annelida</taxon>
        <taxon>Polychaeta</taxon>
        <taxon>Sedentaria</taxon>
        <taxon>Canalipalpata</taxon>
        <taxon>Sabellida</taxon>
        <taxon>Siboglinidae</taxon>
        <taxon>Ridgeia</taxon>
    </lineage>
</organism>
<reference evidence="12" key="1">
    <citation type="journal article" date="2023" name="Mol. Biol. Evol.">
        <title>Third-Generation Sequencing Reveals the Adaptive Role of the Epigenome in Three Deep-Sea Polychaetes.</title>
        <authorList>
            <person name="Perez M."/>
            <person name="Aroh O."/>
            <person name="Sun Y."/>
            <person name="Lan Y."/>
            <person name="Juniper S.K."/>
            <person name="Young C.R."/>
            <person name="Angers B."/>
            <person name="Qian P.Y."/>
        </authorList>
    </citation>
    <scope>NUCLEOTIDE SEQUENCE</scope>
    <source>
        <strain evidence="12">R07B-5</strain>
    </source>
</reference>
<dbReference type="Pfam" id="PF00535">
    <property type="entry name" value="Glycos_transf_2"/>
    <property type="match status" value="1"/>
</dbReference>
<evidence type="ECO:0000256" key="5">
    <source>
        <dbReference type="ARBA" id="ARBA00022989"/>
    </source>
</evidence>
<feature type="domain" description="Glycosyltransferase 2-like" evidence="11">
    <location>
        <begin position="196"/>
        <end position="367"/>
    </location>
</feature>
<name>A0AAD9UIE1_RIDPI</name>
<dbReference type="InterPro" id="IPR045885">
    <property type="entry name" value="GalNAc-T"/>
</dbReference>
<evidence type="ECO:0000256" key="3">
    <source>
        <dbReference type="ARBA" id="ARBA00022692"/>
    </source>
</evidence>
<evidence type="ECO:0000256" key="7">
    <source>
        <dbReference type="ARBA" id="ARBA00023157"/>
    </source>
</evidence>
<keyword evidence="4" id="KW-0735">Signal-anchor</keyword>
<evidence type="ECO:0000256" key="9">
    <source>
        <dbReference type="SAM" id="MobiDB-lite"/>
    </source>
</evidence>
<gene>
    <name evidence="12" type="ORF">NP493_73g00018</name>
</gene>
<dbReference type="GO" id="GO:0004653">
    <property type="term" value="F:polypeptide N-acetylgalactosaminyltransferase activity"/>
    <property type="evidence" value="ECO:0007669"/>
    <property type="project" value="TreeGrafter"/>
</dbReference>
<dbReference type="Proteomes" id="UP001209878">
    <property type="component" value="Unassembled WGS sequence"/>
</dbReference>
<evidence type="ECO:0000313" key="13">
    <source>
        <dbReference type="Proteomes" id="UP001209878"/>
    </source>
</evidence>
<dbReference type="CDD" id="cd02510">
    <property type="entry name" value="pp-GalNAc-T"/>
    <property type="match status" value="1"/>
</dbReference>
<comment type="subcellular location">
    <subcellularLocation>
        <location evidence="8">Endomembrane system</location>
        <topology evidence="8">Single-pass membrane protein</topology>
    </subcellularLocation>
    <subcellularLocation>
        <location evidence="1">Membrane</location>
        <topology evidence="1">Single-pass type II membrane protein</topology>
    </subcellularLocation>
</comment>
<accession>A0AAD9UIE1</accession>
<evidence type="ECO:0000259" key="11">
    <source>
        <dbReference type="Pfam" id="PF00535"/>
    </source>
</evidence>
<evidence type="ECO:0000256" key="1">
    <source>
        <dbReference type="ARBA" id="ARBA00004606"/>
    </source>
</evidence>
<dbReference type="Gene3D" id="3.90.550.10">
    <property type="entry name" value="Spore Coat Polysaccharide Biosynthesis Protein SpsA, Chain A"/>
    <property type="match status" value="1"/>
</dbReference>
<evidence type="ECO:0000313" key="12">
    <source>
        <dbReference type="EMBL" id="KAK2190688.1"/>
    </source>
</evidence>
<feature type="transmembrane region" description="Helical" evidence="10">
    <location>
        <begin position="12"/>
        <end position="33"/>
    </location>
</feature>
<sequence>MRIRVAGQTLILRPTTWTITFIVMFMMLTIYVITDRRGGSETTITRRSAPLAGAGPGGAVLFKAVAPIREFHEHIDVNRPVEPDDGARRPPDMKANAPKRHFQAPAGAEGHKSREEAPPLDENVIQMAMDAVRPRMSVIKRAQKSYLSSQKRPSDSHYNINVTLSDAISLDRSIKDTRPASCQAKSYHRAKLPRASVVIPFYNEALSMLLRTVHSVLNRSPDDLLNEIILVDDCSTHEHLLAQLDRYLALLPKVRIIRNSAREGLIVSRMRGCALAKGPVVIFLDAHTEANDGWLEPLVDEIQRHPESVIQPFVDGIDAQSIEYSSPPSLYKGSFSWDLRYTWLRVTDQEAARAIETGYPFFSPTLVGCAIAVDKSYFLKIGQFDPDMKIWGGENIELAFRTWMCGGRVVTVICSRVGHVFKNFPYKFDGDRESIVQKNLIRVAETWMDGVRKYFYASTRTYEFKRVELTAEENRSLQARKDIRKRLKCHNFEWYMYNIIPEVSVPPMDAVYYGELMNLKSHACFEILDDYYVGMTYYCFEHKLIPKNNFALMRNGLMRYQDKCVKFDEHVPILRLAECPTENLEKFGTWSLLNRGHTWGQLQVSMIGGDGKKSTMCIMQVTNVMPAHSREQMPELAACDAKNEFQLWAFSYKFSFDQVPREIMSA</sequence>
<feature type="compositionally biased region" description="Basic and acidic residues" evidence="9">
    <location>
        <begin position="79"/>
        <end position="92"/>
    </location>
</feature>
<dbReference type="GO" id="GO:0016020">
    <property type="term" value="C:membrane"/>
    <property type="evidence" value="ECO:0007669"/>
    <property type="project" value="UniProtKB-SubCell"/>
</dbReference>
<comment type="similarity">
    <text evidence="2">Belongs to the glycosyltransferase 2 family. GalNAc-T subfamily.</text>
</comment>
<keyword evidence="5 10" id="KW-1133">Transmembrane helix</keyword>
<evidence type="ECO:0000256" key="10">
    <source>
        <dbReference type="SAM" id="Phobius"/>
    </source>
</evidence>
<evidence type="ECO:0000256" key="6">
    <source>
        <dbReference type="ARBA" id="ARBA00023136"/>
    </source>
</evidence>
<evidence type="ECO:0000256" key="2">
    <source>
        <dbReference type="ARBA" id="ARBA00005680"/>
    </source>
</evidence>
<keyword evidence="3 10" id="KW-0812">Transmembrane</keyword>
<proteinExistence type="inferred from homology"/>
<dbReference type="GO" id="GO:0006493">
    <property type="term" value="P:protein O-linked glycosylation"/>
    <property type="evidence" value="ECO:0007669"/>
    <property type="project" value="TreeGrafter"/>
</dbReference>
<dbReference type="InterPro" id="IPR029044">
    <property type="entry name" value="Nucleotide-diphossugar_trans"/>
</dbReference>
<keyword evidence="13" id="KW-1185">Reference proteome</keyword>
<dbReference type="GO" id="GO:0005794">
    <property type="term" value="C:Golgi apparatus"/>
    <property type="evidence" value="ECO:0007669"/>
    <property type="project" value="TreeGrafter"/>
</dbReference>
<dbReference type="AlphaFoldDB" id="A0AAD9UIE1"/>
<dbReference type="PANTHER" id="PTHR11675:SF119">
    <property type="entry name" value="POLYPEPTIDE N-ACETYLGALACTOSAMINYLTRANSFERASE 2"/>
    <property type="match status" value="1"/>
</dbReference>
<feature type="region of interest" description="Disordered" evidence="9">
    <location>
        <begin position="79"/>
        <end position="116"/>
    </location>
</feature>
<keyword evidence="6 10" id="KW-0472">Membrane</keyword>
<protein>
    <recommendedName>
        <fullName evidence="11">Glycosyltransferase 2-like domain-containing protein</fullName>
    </recommendedName>
</protein>
<dbReference type="InterPro" id="IPR001173">
    <property type="entry name" value="Glyco_trans_2-like"/>
</dbReference>
<dbReference type="SUPFAM" id="SSF53448">
    <property type="entry name" value="Nucleotide-diphospho-sugar transferases"/>
    <property type="match status" value="1"/>
</dbReference>
<comment type="caution">
    <text evidence="12">The sequence shown here is derived from an EMBL/GenBank/DDBJ whole genome shotgun (WGS) entry which is preliminary data.</text>
</comment>
<dbReference type="EMBL" id="JAODUO010000071">
    <property type="protein sequence ID" value="KAK2190688.1"/>
    <property type="molecule type" value="Genomic_DNA"/>
</dbReference>
<keyword evidence="7" id="KW-1015">Disulfide bond</keyword>
<evidence type="ECO:0000256" key="8">
    <source>
        <dbReference type="ARBA" id="ARBA00037847"/>
    </source>
</evidence>
<dbReference type="PANTHER" id="PTHR11675">
    <property type="entry name" value="N-ACETYLGALACTOSAMINYLTRANSFERASE"/>
    <property type="match status" value="1"/>
</dbReference>
<evidence type="ECO:0000256" key="4">
    <source>
        <dbReference type="ARBA" id="ARBA00022968"/>
    </source>
</evidence>